<dbReference type="PANTHER" id="PTHR46193">
    <property type="entry name" value="6-PHOSPHOGLUCONATE PHOSPHATASE"/>
    <property type="match status" value="1"/>
</dbReference>
<dbReference type="EC" id="5.4.2.6" evidence="9"/>
<dbReference type="PRINTS" id="PR00413">
    <property type="entry name" value="HADHALOGNASE"/>
</dbReference>
<evidence type="ECO:0000256" key="7">
    <source>
        <dbReference type="ARBA" id="ARBA00023277"/>
    </source>
</evidence>
<keyword evidence="7" id="KW-0119">Carbohydrate metabolism</keyword>
<dbReference type="Gene3D" id="1.10.150.240">
    <property type="entry name" value="Putative phosphatase, domain 2"/>
    <property type="match status" value="1"/>
</dbReference>
<evidence type="ECO:0000256" key="10">
    <source>
        <dbReference type="ARBA" id="ARBA00044991"/>
    </source>
</evidence>
<keyword evidence="3" id="KW-0597">Phosphoprotein</keyword>
<dbReference type="NCBIfam" id="TIGR01509">
    <property type="entry name" value="HAD-SF-IA-v3"/>
    <property type="match status" value="1"/>
</dbReference>
<comment type="catalytic activity">
    <reaction evidence="8">
        <text>beta-D-glucose 1-phosphate = beta-D-glucose 6-phosphate</text>
        <dbReference type="Rhea" id="RHEA:20113"/>
        <dbReference type="ChEBI" id="CHEBI:57684"/>
        <dbReference type="ChEBI" id="CHEBI:58247"/>
        <dbReference type="EC" id="5.4.2.6"/>
    </reaction>
</comment>
<evidence type="ECO:0000256" key="9">
    <source>
        <dbReference type="ARBA" id="ARBA00044968"/>
    </source>
</evidence>
<organism evidence="11 12">
    <name type="scientific">Paenibacillus residui</name>
    <dbReference type="NCBI Taxonomy" id="629724"/>
    <lineage>
        <taxon>Bacteria</taxon>
        <taxon>Bacillati</taxon>
        <taxon>Bacillota</taxon>
        <taxon>Bacilli</taxon>
        <taxon>Bacillales</taxon>
        <taxon>Paenibacillaceae</taxon>
        <taxon>Paenibacillus</taxon>
    </lineage>
</organism>
<sequence>MKYQCALFDLDGVLVDTAKYHYLAWKELADQLGFDFTLQHNERLKGVSRMASLDILLEIGQMQDRFTEAEKEKLASEKNDRYVAYIHKMDASELLDGALELLHELRQRGIQIALGSASKNAPLILDRTGISSYFDAIVDGNSVSKAKPDPEVFKLGADKLNVPYRACAVFEDSQAGLEAAKAAEMLAIGIGEAGNLTQADIVYRNLKEIEVDKYF</sequence>
<dbReference type="Pfam" id="PF00702">
    <property type="entry name" value="Hydrolase"/>
    <property type="match status" value="1"/>
</dbReference>
<dbReference type="InterPro" id="IPR010972">
    <property type="entry name" value="Beta-PGM"/>
</dbReference>
<dbReference type="InterPro" id="IPR010976">
    <property type="entry name" value="B-phosphoglucomutase_hydrolase"/>
</dbReference>
<dbReference type="PANTHER" id="PTHR46193:SF18">
    <property type="entry name" value="HEXITOL PHOSPHATASE B"/>
    <property type="match status" value="1"/>
</dbReference>
<dbReference type="GO" id="GO:0008801">
    <property type="term" value="F:beta-phosphoglucomutase activity"/>
    <property type="evidence" value="ECO:0007669"/>
    <property type="project" value="UniProtKB-EC"/>
</dbReference>
<dbReference type="RefSeq" id="WP_379289104.1">
    <property type="nucleotide sequence ID" value="NZ_JBHTIU010000047.1"/>
</dbReference>
<dbReference type="EMBL" id="JBHTIU010000047">
    <property type="protein sequence ID" value="MFD0870442.1"/>
    <property type="molecule type" value="Genomic_DNA"/>
</dbReference>
<comment type="cofactor">
    <cofactor evidence="1">
        <name>Mg(2+)</name>
        <dbReference type="ChEBI" id="CHEBI:18420"/>
    </cofactor>
</comment>
<dbReference type="CDD" id="cd02598">
    <property type="entry name" value="HAD_BPGM"/>
    <property type="match status" value="1"/>
</dbReference>
<evidence type="ECO:0000256" key="4">
    <source>
        <dbReference type="ARBA" id="ARBA00022723"/>
    </source>
</evidence>
<dbReference type="InterPro" id="IPR051600">
    <property type="entry name" value="Beta-PGM-like"/>
</dbReference>
<dbReference type="NCBIfam" id="TIGR02009">
    <property type="entry name" value="PGMB-YQAB-SF"/>
    <property type="match status" value="1"/>
</dbReference>
<reference evidence="12" key="1">
    <citation type="journal article" date="2019" name="Int. J. Syst. Evol. Microbiol.">
        <title>The Global Catalogue of Microorganisms (GCM) 10K type strain sequencing project: providing services to taxonomists for standard genome sequencing and annotation.</title>
        <authorList>
            <consortium name="The Broad Institute Genomics Platform"/>
            <consortium name="The Broad Institute Genome Sequencing Center for Infectious Disease"/>
            <person name="Wu L."/>
            <person name="Ma J."/>
        </authorList>
    </citation>
    <scope>NUCLEOTIDE SEQUENCE [LARGE SCALE GENOMIC DNA]</scope>
    <source>
        <strain evidence="12">CCUG 57263</strain>
    </source>
</reference>
<accession>A0ABW3DAU4</accession>
<dbReference type="SFLD" id="SFLDS00003">
    <property type="entry name" value="Haloacid_Dehalogenase"/>
    <property type="match status" value="1"/>
</dbReference>
<dbReference type="InterPro" id="IPR006439">
    <property type="entry name" value="HAD-SF_hydro_IA"/>
</dbReference>
<keyword evidence="5" id="KW-0460">Magnesium</keyword>
<dbReference type="InterPro" id="IPR023198">
    <property type="entry name" value="PGP-like_dom2"/>
</dbReference>
<evidence type="ECO:0000256" key="8">
    <source>
        <dbReference type="ARBA" id="ARBA00044926"/>
    </source>
</evidence>
<comment type="similarity">
    <text evidence="2">Belongs to the HAD-like hydrolase superfamily. CbbY/CbbZ/Gph/YieH family.</text>
</comment>
<evidence type="ECO:0000313" key="11">
    <source>
        <dbReference type="EMBL" id="MFD0870442.1"/>
    </source>
</evidence>
<keyword evidence="4" id="KW-0479">Metal-binding</keyword>
<evidence type="ECO:0000256" key="2">
    <source>
        <dbReference type="ARBA" id="ARBA00006171"/>
    </source>
</evidence>
<protein>
    <recommendedName>
        <fullName evidence="10">Beta-phosphoglucomutase</fullName>
        <ecNumber evidence="9">5.4.2.6</ecNumber>
    </recommendedName>
</protein>
<dbReference type="SUPFAM" id="SSF56784">
    <property type="entry name" value="HAD-like"/>
    <property type="match status" value="1"/>
</dbReference>
<gene>
    <name evidence="11" type="primary">pgmB</name>
    <name evidence="11" type="ORF">ACFQ03_14905</name>
</gene>
<keyword evidence="6 11" id="KW-0413">Isomerase</keyword>
<evidence type="ECO:0000313" key="12">
    <source>
        <dbReference type="Proteomes" id="UP001597120"/>
    </source>
</evidence>
<dbReference type="Gene3D" id="3.40.50.1000">
    <property type="entry name" value="HAD superfamily/HAD-like"/>
    <property type="match status" value="1"/>
</dbReference>
<evidence type="ECO:0000256" key="3">
    <source>
        <dbReference type="ARBA" id="ARBA00022553"/>
    </source>
</evidence>
<comment type="caution">
    <text evidence="11">The sequence shown here is derived from an EMBL/GenBank/DDBJ whole genome shotgun (WGS) entry which is preliminary data.</text>
</comment>
<dbReference type="NCBIfam" id="TIGR01990">
    <property type="entry name" value="bPGM"/>
    <property type="match status" value="1"/>
</dbReference>
<keyword evidence="12" id="KW-1185">Reference proteome</keyword>
<dbReference type="SFLD" id="SFLDG01129">
    <property type="entry name" value="C1.5:_HAD__Beta-PGM__Phosphata"/>
    <property type="match status" value="1"/>
</dbReference>
<dbReference type="InterPro" id="IPR023214">
    <property type="entry name" value="HAD_sf"/>
</dbReference>
<evidence type="ECO:0000256" key="1">
    <source>
        <dbReference type="ARBA" id="ARBA00001946"/>
    </source>
</evidence>
<proteinExistence type="inferred from homology"/>
<evidence type="ECO:0000256" key="6">
    <source>
        <dbReference type="ARBA" id="ARBA00023235"/>
    </source>
</evidence>
<name>A0ABW3DAU4_9BACL</name>
<dbReference type="Proteomes" id="UP001597120">
    <property type="component" value="Unassembled WGS sequence"/>
</dbReference>
<dbReference type="SFLD" id="SFLDG01135">
    <property type="entry name" value="C1.5.6:_HAD__Beta-PGM__Phospha"/>
    <property type="match status" value="1"/>
</dbReference>
<dbReference type="InterPro" id="IPR036412">
    <property type="entry name" value="HAD-like_sf"/>
</dbReference>
<evidence type="ECO:0000256" key="5">
    <source>
        <dbReference type="ARBA" id="ARBA00022842"/>
    </source>
</evidence>